<evidence type="ECO:0000256" key="2">
    <source>
        <dbReference type="ARBA" id="ARBA00023125"/>
    </source>
</evidence>
<dbReference type="EMBL" id="FNON01000002">
    <property type="protein sequence ID" value="SDX23394.1"/>
    <property type="molecule type" value="Genomic_DNA"/>
</dbReference>
<dbReference type="InterPro" id="IPR050109">
    <property type="entry name" value="HTH-type_TetR-like_transc_reg"/>
</dbReference>
<dbReference type="GO" id="GO:0003700">
    <property type="term" value="F:DNA-binding transcription factor activity"/>
    <property type="evidence" value="ECO:0007669"/>
    <property type="project" value="TreeGrafter"/>
</dbReference>
<gene>
    <name evidence="6" type="ORF">SAMN05421504_102755</name>
</gene>
<dbReference type="PRINTS" id="PR00455">
    <property type="entry name" value="HTHTETR"/>
</dbReference>
<keyword evidence="7" id="KW-1185">Reference proteome</keyword>
<keyword evidence="3" id="KW-0804">Transcription</keyword>
<dbReference type="Gene3D" id="1.10.357.10">
    <property type="entry name" value="Tetracycline Repressor, domain 2"/>
    <property type="match status" value="1"/>
</dbReference>
<evidence type="ECO:0000259" key="5">
    <source>
        <dbReference type="PROSITE" id="PS50977"/>
    </source>
</evidence>
<dbReference type="RefSeq" id="WP_091288596.1">
    <property type="nucleotide sequence ID" value="NZ_FNON01000002.1"/>
</dbReference>
<dbReference type="SUPFAM" id="SSF46689">
    <property type="entry name" value="Homeodomain-like"/>
    <property type="match status" value="1"/>
</dbReference>
<dbReference type="PROSITE" id="PS50977">
    <property type="entry name" value="HTH_TETR_2"/>
    <property type="match status" value="1"/>
</dbReference>
<evidence type="ECO:0000256" key="4">
    <source>
        <dbReference type="PROSITE-ProRule" id="PRU00335"/>
    </source>
</evidence>
<evidence type="ECO:0000313" key="7">
    <source>
        <dbReference type="Proteomes" id="UP000199515"/>
    </source>
</evidence>
<reference evidence="6 7" key="1">
    <citation type="submission" date="2016-10" db="EMBL/GenBank/DDBJ databases">
        <authorList>
            <person name="de Groot N.N."/>
        </authorList>
    </citation>
    <scope>NUCLEOTIDE SEQUENCE [LARGE SCALE GENOMIC DNA]</scope>
    <source>
        <strain evidence="6 7">CPCC 202699</strain>
    </source>
</reference>
<sequence>MSTPARRGRPRKLPLGEQRERVLRAAASLYALHGEQATIEQIARQAGVSRQSVYESFGDRAALFTEVVADVEERSFVGIVALAREKTPNLRAWARMNYANMFAFVAANPEAFPVLREAERLGNPALTRLRERLAGVYTEVAKQRWAEHGVDAGRSDNALVTLYFAMTEALVQMTWDGQPPDADALIDLLTEFTVGGITRLREPDVDVIDRLR</sequence>
<feature type="domain" description="HTH tetR-type" evidence="5">
    <location>
        <begin position="16"/>
        <end position="75"/>
    </location>
</feature>
<dbReference type="Proteomes" id="UP000199515">
    <property type="component" value="Unassembled WGS sequence"/>
</dbReference>
<dbReference type="PANTHER" id="PTHR30055">
    <property type="entry name" value="HTH-TYPE TRANSCRIPTIONAL REGULATOR RUTR"/>
    <property type="match status" value="1"/>
</dbReference>
<evidence type="ECO:0000313" key="6">
    <source>
        <dbReference type="EMBL" id="SDX23394.1"/>
    </source>
</evidence>
<dbReference type="InterPro" id="IPR001647">
    <property type="entry name" value="HTH_TetR"/>
</dbReference>
<accession>A0A1H3A2H3</accession>
<dbReference type="STRING" id="589385.SAMN05421504_102755"/>
<dbReference type="Pfam" id="PF00440">
    <property type="entry name" value="TetR_N"/>
    <property type="match status" value="1"/>
</dbReference>
<keyword evidence="2 4" id="KW-0238">DNA-binding</keyword>
<protein>
    <submittedName>
        <fullName evidence="6">DNA-binding transcriptional regulator, AcrR family</fullName>
    </submittedName>
</protein>
<evidence type="ECO:0000256" key="1">
    <source>
        <dbReference type="ARBA" id="ARBA00023015"/>
    </source>
</evidence>
<feature type="DNA-binding region" description="H-T-H motif" evidence="4">
    <location>
        <begin position="38"/>
        <end position="57"/>
    </location>
</feature>
<keyword evidence="1" id="KW-0805">Transcription regulation</keyword>
<dbReference type="OrthoDB" id="4726108at2"/>
<dbReference type="PANTHER" id="PTHR30055:SF234">
    <property type="entry name" value="HTH-TYPE TRANSCRIPTIONAL REGULATOR BETI"/>
    <property type="match status" value="1"/>
</dbReference>
<evidence type="ECO:0000256" key="3">
    <source>
        <dbReference type="ARBA" id="ARBA00023163"/>
    </source>
</evidence>
<proteinExistence type="predicted"/>
<organism evidence="6 7">
    <name type="scientific">Amycolatopsis xylanica</name>
    <dbReference type="NCBI Taxonomy" id="589385"/>
    <lineage>
        <taxon>Bacteria</taxon>
        <taxon>Bacillati</taxon>
        <taxon>Actinomycetota</taxon>
        <taxon>Actinomycetes</taxon>
        <taxon>Pseudonocardiales</taxon>
        <taxon>Pseudonocardiaceae</taxon>
        <taxon>Amycolatopsis</taxon>
    </lineage>
</organism>
<dbReference type="GO" id="GO:0000976">
    <property type="term" value="F:transcription cis-regulatory region binding"/>
    <property type="evidence" value="ECO:0007669"/>
    <property type="project" value="TreeGrafter"/>
</dbReference>
<dbReference type="AlphaFoldDB" id="A0A1H3A2H3"/>
<dbReference type="InterPro" id="IPR009057">
    <property type="entry name" value="Homeodomain-like_sf"/>
</dbReference>
<name>A0A1H3A2H3_9PSEU</name>